<proteinExistence type="inferred from homology"/>
<evidence type="ECO:0000256" key="1">
    <source>
        <dbReference type="ARBA" id="ARBA00008535"/>
    </source>
</evidence>
<dbReference type="KEGG" id="char:105905330"/>
<evidence type="ECO:0000256" key="2">
    <source>
        <dbReference type="ARBA" id="ARBA00022741"/>
    </source>
</evidence>
<dbReference type="SUPFAM" id="SSF47986">
    <property type="entry name" value="DEATH domain"/>
    <property type="match status" value="1"/>
</dbReference>
<keyword evidence="4" id="KW-0175">Coiled coil</keyword>
<evidence type="ECO:0000259" key="6">
    <source>
        <dbReference type="PROSITE" id="PS51720"/>
    </source>
</evidence>
<keyword evidence="2" id="KW-0547">Nucleotide-binding</keyword>
<dbReference type="PANTHER" id="PTHR10903">
    <property type="entry name" value="GTPASE, IMAP FAMILY MEMBER-RELATED"/>
    <property type="match status" value="1"/>
</dbReference>
<name>A0A6P3W3W7_CLUHA</name>
<feature type="coiled-coil region" evidence="4">
    <location>
        <begin position="334"/>
        <end position="383"/>
    </location>
</feature>
<reference evidence="8" key="1">
    <citation type="submission" date="2025-08" db="UniProtKB">
        <authorList>
            <consortium name="RefSeq"/>
        </authorList>
    </citation>
    <scope>IDENTIFICATION</scope>
</reference>
<dbReference type="SUPFAM" id="SSF52540">
    <property type="entry name" value="P-loop containing nucleoside triphosphate hydrolases"/>
    <property type="match status" value="1"/>
</dbReference>
<dbReference type="AlphaFoldDB" id="A0A6P3W3W7"/>
<dbReference type="PROSITE" id="PS50824">
    <property type="entry name" value="DAPIN"/>
    <property type="match status" value="1"/>
</dbReference>
<dbReference type="InterPro" id="IPR006703">
    <property type="entry name" value="G_AIG1"/>
</dbReference>
<accession>A0A6P3W3W7</accession>
<dbReference type="InterPro" id="IPR011029">
    <property type="entry name" value="DEATH-like_dom_sf"/>
</dbReference>
<dbReference type="GeneID" id="105905330"/>
<gene>
    <name evidence="8" type="primary">LOC105905330</name>
</gene>
<evidence type="ECO:0000313" key="7">
    <source>
        <dbReference type="Proteomes" id="UP000515152"/>
    </source>
</evidence>
<dbReference type="InterPro" id="IPR004020">
    <property type="entry name" value="DAPIN"/>
</dbReference>
<dbReference type="SMART" id="SM01289">
    <property type="entry name" value="PYRIN"/>
    <property type="match status" value="1"/>
</dbReference>
<sequence length="452" mass="50747">MSGISDVLIKTLESLDFSNFERFKHNLERRGQIPRQRLEKANVDDIVAMMVQAYCESNCGSVVSDILRKMNFNQLAFNLDKELQSGSSSGGAEGASFSAEYSAHCSSSSSLRSFRFDTQIPDTELLSNAHTTLGCVTTDAELRIVVVGKTGAGKSATGNTILGGDDHFCAEFSPESVTATCERKTGMVSGQLVAVVDTPGLFDTTMAADTMKREIEKCVEMSVPGPHAFLLVIRLGRFTEEEKNAVKWIQENFGPRASRYTIVLFTGGDQLRGRSVANFLACSADLKDFVQSCQNHHVINNEDKIDRTQVTELLEKIEAMVMDNGGRYYTNSMYQEAQRRMREDEEMLRQAEEIQRQENERMIRQEEREKEQQRSTIHEKIKTAQKFKNFFSFVKGVGTFVEGGVLHQARENGKEEEVRAAGFGNLFDFVNYVVDDCNNDIEKLTEKLSKLE</sequence>
<dbReference type="PANTHER" id="PTHR10903:SF188">
    <property type="entry name" value="GTPASE IMAP FAMILY MEMBER 2-LIKE-RELATED"/>
    <property type="match status" value="1"/>
</dbReference>
<feature type="domain" description="AIG1-type G" evidence="6">
    <location>
        <begin position="139"/>
        <end position="338"/>
    </location>
</feature>
<dbReference type="Gene3D" id="3.40.50.300">
    <property type="entry name" value="P-loop containing nucleotide triphosphate hydrolases"/>
    <property type="match status" value="1"/>
</dbReference>
<dbReference type="InterPro" id="IPR027417">
    <property type="entry name" value="P-loop_NTPase"/>
</dbReference>
<dbReference type="InterPro" id="IPR045058">
    <property type="entry name" value="GIMA/IAN/Toc"/>
</dbReference>
<dbReference type="FunFam" id="3.40.50.300:FF:000366">
    <property type="entry name" value="GTPase, IMAP family member 2"/>
    <property type="match status" value="1"/>
</dbReference>
<keyword evidence="7" id="KW-1185">Reference proteome</keyword>
<dbReference type="Pfam" id="PF04548">
    <property type="entry name" value="AIG1"/>
    <property type="match status" value="1"/>
</dbReference>
<feature type="domain" description="Pyrin" evidence="5">
    <location>
        <begin position="1"/>
        <end position="89"/>
    </location>
</feature>
<evidence type="ECO:0000313" key="8">
    <source>
        <dbReference type="RefSeq" id="XP_012688789.2"/>
    </source>
</evidence>
<evidence type="ECO:0000256" key="3">
    <source>
        <dbReference type="ARBA" id="ARBA00023134"/>
    </source>
</evidence>
<dbReference type="OrthoDB" id="10061751at2759"/>
<dbReference type="CDD" id="cd01852">
    <property type="entry name" value="AIG1"/>
    <property type="match status" value="1"/>
</dbReference>
<evidence type="ECO:0000259" key="5">
    <source>
        <dbReference type="PROSITE" id="PS50824"/>
    </source>
</evidence>
<dbReference type="RefSeq" id="XP_012688789.2">
    <property type="nucleotide sequence ID" value="XM_012833335.2"/>
</dbReference>
<dbReference type="Gene3D" id="1.10.533.10">
    <property type="entry name" value="Death Domain, Fas"/>
    <property type="match status" value="1"/>
</dbReference>
<evidence type="ECO:0000256" key="4">
    <source>
        <dbReference type="SAM" id="Coils"/>
    </source>
</evidence>
<organism evidence="7 8">
    <name type="scientific">Clupea harengus</name>
    <name type="common">Atlantic herring</name>
    <dbReference type="NCBI Taxonomy" id="7950"/>
    <lineage>
        <taxon>Eukaryota</taxon>
        <taxon>Metazoa</taxon>
        <taxon>Chordata</taxon>
        <taxon>Craniata</taxon>
        <taxon>Vertebrata</taxon>
        <taxon>Euteleostomi</taxon>
        <taxon>Actinopterygii</taxon>
        <taxon>Neopterygii</taxon>
        <taxon>Teleostei</taxon>
        <taxon>Clupei</taxon>
        <taxon>Clupeiformes</taxon>
        <taxon>Clupeoidei</taxon>
        <taxon>Clupeidae</taxon>
        <taxon>Clupea</taxon>
    </lineage>
</organism>
<comment type="similarity">
    <text evidence="1">Belongs to the TRAFAC class TrmE-Era-EngA-EngB-Septin-like GTPase superfamily. AIG1/Toc34/Toc159-like paraseptin GTPase family. IAN subfamily.</text>
</comment>
<dbReference type="GO" id="GO:0005525">
    <property type="term" value="F:GTP binding"/>
    <property type="evidence" value="ECO:0007669"/>
    <property type="project" value="UniProtKB-KW"/>
</dbReference>
<keyword evidence="3" id="KW-0342">GTP-binding</keyword>
<dbReference type="Proteomes" id="UP000515152">
    <property type="component" value="Chromosome 24"/>
</dbReference>
<dbReference type="PROSITE" id="PS51720">
    <property type="entry name" value="G_AIG1"/>
    <property type="match status" value="1"/>
</dbReference>
<dbReference type="Pfam" id="PF02758">
    <property type="entry name" value="PYRIN"/>
    <property type="match status" value="1"/>
</dbReference>
<protein>
    <submittedName>
        <fullName evidence="8">GTPase IMAP family member 7-like</fullName>
    </submittedName>
</protein>